<keyword evidence="2" id="KW-0378">Hydrolase</keyword>
<proteinExistence type="inferred from homology"/>
<dbReference type="AlphaFoldDB" id="A0A7S4HQ54"/>
<dbReference type="Gene3D" id="3.90.245.10">
    <property type="entry name" value="Ribonucleoside hydrolase-like"/>
    <property type="match status" value="1"/>
</dbReference>
<sequence length="358" mass="38730">MRRFAVAALFRCRCAASLLLISVPWPRQRNWSPLSTMAQKRCIFDTDAGIDDVMALCYLLSNPCVDLEAITIAYGVAHGRPGAINMAKVVSLAERADIPVFIGREKPLGGGGLPFLDQWRKVSDELPNVDLPVSFRHPESEPAADFLKRRLCDVSRGDVSVLATGGMTNVAQVLQDCGASSLRALDEIVIMGGAFDVPGNVFSCMGFVSLTKKSEWNLFVDPLAARQVLTSGARILVVPLDATNMVPLDDDFISAFPLPEQSTPLGKLVGQVVRCADGAGVRYAWDPLAAVAMLERHVVEIENHPVSVEIDSADAGTTRRSKEGNSISVAYAADATAFRRCFIDVFFAIHTTKTSMNS</sequence>
<evidence type="ECO:0000256" key="3">
    <source>
        <dbReference type="ARBA" id="ARBA00023295"/>
    </source>
</evidence>
<dbReference type="InterPro" id="IPR036452">
    <property type="entry name" value="Ribo_hydro-like"/>
</dbReference>
<evidence type="ECO:0000259" key="5">
    <source>
        <dbReference type="Pfam" id="PF01156"/>
    </source>
</evidence>
<organism evidence="6">
    <name type="scientific">Odontella aurita</name>
    <dbReference type="NCBI Taxonomy" id="265563"/>
    <lineage>
        <taxon>Eukaryota</taxon>
        <taxon>Sar</taxon>
        <taxon>Stramenopiles</taxon>
        <taxon>Ochrophyta</taxon>
        <taxon>Bacillariophyta</taxon>
        <taxon>Mediophyceae</taxon>
        <taxon>Biddulphiophycidae</taxon>
        <taxon>Eupodiscales</taxon>
        <taxon>Odontellaceae</taxon>
        <taxon>Odontella</taxon>
    </lineage>
</organism>
<protein>
    <recommendedName>
        <fullName evidence="5">Inosine/uridine-preferring nucleoside hydrolase domain-containing protein</fullName>
    </recommendedName>
</protein>
<feature type="chain" id="PRO_5030824717" description="Inosine/uridine-preferring nucleoside hydrolase domain-containing protein" evidence="4">
    <location>
        <begin position="17"/>
        <end position="358"/>
    </location>
</feature>
<dbReference type="SUPFAM" id="SSF53590">
    <property type="entry name" value="Nucleoside hydrolase"/>
    <property type="match status" value="1"/>
</dbReference>
<dbReference type="PANTHER" id="PTHR12304">
    <property type="entry name" value="INOSINE-URIDINE PREFERRING NUCLEOSIDE HYDROLASE"/>
    <property type="match status" value="1"/>
</dbReference>
<dbReference type="GO" id="GO:0008477">
    <property type="term" value="F:purine nucleosidase activity"/>
    <property type="evidence" value="ECO:0007669"/>
    <property type="project" value="TreeGrafter"/>
</dbReference>
<dbReference type="PANTHER" id="PTHR12304:SF46">
    <property type="entry name" value="INOSINE-ADENOSINE-GUANOSINE-NUCLEOSIDE HYDROLASE"/>
    <property type="match status" value="1"/>
</dbReference>
<keyword evidence="3" id="KW-0326">Glycosidase</keyword>
<accession>A0A7S4HQ54</accession>
<feature type="domain" description="Inosine/uridine-preferring nucleoside hydrolase" evidence="5">
    <location>
        <begin position="43"/>
        <end position="339"/>
    </location>
</feature>
<dbReference type="GO" id="GO:0005829">
    <property type="term" value="C:cytosol"/>
    <property type="evidence" value="ECO:0007669"/>
    <property type="project" value="TreeGrafter"/>
</dbReference>
<feature type="signal peptide" evidence="4">
    <location>
        <begin position="1"/>
        <end position="16"/>
    </location>
</feature>
<gene>
    <name evidence="6" type="ORF">OAUR00152_LOCUS2651</name>
</gene>
<evidence type="ECO:0000313" key="6">
    <source>
        <dbReference type="EMBL" id="CAE2205972.1"/>
    </source>
</evidence>
<keyword evidence="4" id="KW-0732">Signal</keyword>
<dbReference type="InterPro" id="IPR023186">
    <property type="entry name" value="IUNH"/>
</dbReference>
<dbReference type="EMBL" id="HBKQ01003901">
    <property type="protein sequence ID" value="CAE2205972.1"/>
    <property type="molecule type" value="Transcribed_RNA"/>
</dbReference>
<evidence type="ECO:0000256" key="1">
    <source>
        <dbReference type="ARBA" id="ARBA00009176"/>
    </source>
</evidence>
<evidence type="ECO:0000256" key="4">
    <source>
        <dbReference type="SAM" id="SignalP"/>
    </source>
</evidence>
<dbReference type="Pfam" id="PF01156">
    <property type="entry name" value="IU_nuc_hydro"/>
    <property type="match status" value="1"/>
</dbReference>
<reference evidence="6" key="1">
    <citation type="submission" date="2021-01" db="EMBL/GenBank/DDBJ databases">
        <authorList>
            <person name="Corre E."/>
            <person name="Pelletier E."/>
            <person name="Niang G."/>
            <person name="Scheremetjew M."/>
            <person name="Finn R."/>
            <person name="Kale V."/>
            <person name="Holt S."/>
            <person name="Cochrane G."/>
            <person name="Meng A."/>
            <person name="Brown T."/>
            <person name="Cohen L."/>
        </authorList>
    </citation>
    <scope>NUCLEOTIDE SEQUENCE</scope>
    <source>
        <strain evidence="6">Isolate 1302-5</strain>
    </source>
</reference>
<comment type="similarity">
    <text evidence="1">Belongs to the IUNH family.</text>
</comment>
<dbReference type="GO" id="GO:0006152">
    <property type="term" value="P:purine nucleoside catabolic process"/>
    <property type="evidence" value="ECO:0007669"/>
    <property type="project" value="TreeGrafter"/>
</dbReference>
<dbReference type="InterPro" id="IPR001910">
    <property type="entry name" value="Inosine/uridine_hydrolase_dom"/>
</dbReference>
<name>A0A7S4HQ54_9STRA</name>
<evidence type="ECO:0000256" key="2">
    <source>
        <dbReference type="ARBA" id="ARBA00022801"/>
    </source>
</evidence>